<dbReference type="InterPro" id="IPR013126">
    <property type="entry name" value="Hsp_70_fam"/>
</dbReference>
<dbReference type="SUPFAM" id="SSF100934">
    <property type="entry name" value="Heat shock protein 70kD (HSP70), C-terminal subdomain"/>
    <property type="match status" value="1"/>
</dbReference>
<gene>
    <name evidence="6" type="ORF">ACJ73_03081</name>
</gene>
<feature type="compositionally biased region" description="Low complexity" evidence="4">
    <location>
        <begin position="639"/>
        <end position="667"/>
    </location>
</feature>
<dbReference type="Gene3D" id="3.30.420.40">
    <property type="match status" value="2"/>
</dbReference>
<dbReference type="CDD" id="cd10230">
    <property type="entry name" value="ASKHA_NBD_HSP70_HYOU1"/>
    <property type="match status" value="1"/>
</dbReference>
<sequence>MAPPGRRRPASGRIVSLYFVSSLLAFLLLTALPAQVSAAGSAIIGIDLGTEYIKAALVKPGVPLEIVLTKDSKRKEAAAVAFKPAREQNAVFPERFYGGDALSLAPRFPDDVFPNLKVLLGIPLESGVQGSGDNQENVVEMYKSRYPALDIGEIPGRGTIGIKSKKLAEEQGRDRFMVEELLAMQLKQVKANAEAMGGQRSEIQDAVITFPPYYTAEEKRSVELSAELAGLNVIAMISDGLAVGVNYATSRTFPSVSDGKKPEYHVVYDMGAGCTSATVLRFQSRSVKDVGRFNKTVQEVQVVGIGWDKTLGGDALNQLIVDDMIEKFAATGKLKNGATPEKLKIHGRTMAKLWKEAERVRHILSANSETAASFEGLYLDDVNFKYEITRSQFEKLAEAHAARVSAPLTKALAWAKLSLGDVDSIILHGGTVRTPFVQKELEMASKGSVKLRSNVNADEAAVFGATFKGAALSRSFRVKDIRAGDSSGFAVGMRWKSGDKDRHQMLFTPFSTIGAEKQVTMKNLDDFNFSLYQQFTQNGKSVEAPLVGIETTNLTQSVTSLKSKFGCVAANITTKLSIQLRPLDGIPELVSGVVSCEYVSDEKKGVVEDVKEFFGLGSKKGDQQPLQDDPAKESITLDSESSATTSASTTTSSSARESASASPTAESVNKPSKDIKVRTETIPIAFDTSVFGIQQPSKADLARIKGRLSAFDASDLARFKREEMFNNLEAFIYRTQDLVNDETFLKMTPAVDLAKLRESLSEASEWLYGDGADAVINDIKAKLDGLKKYVDPALKRMKEHSLLPTKIETLQKSLENAKMFVEILQKQVDAQESIRSATESSSSTTSAPSNGPSTPSSSDDFASLEDESISSTTATATTSTPSPKATQLPSFAGVDVSSLSSAYDSITSWLEKQRALQEKLSPSDDPVLTTTDIDAKLRELERALNKVMAKMTRPGGSGQSGGNGKSKQKNGKEKKEKQKEETQKEKAKEKEEEKEEEKKEEKKGRDEL</sequence>
<feature type="region of interest" description="Disordered" evidence="4">
    <location>
        <begin position="945"/>
        <end position="1008"/>
    </location>
</feature>
<name>A0A1J9QAR3_9EURO</name>
<feature type="region of interest" description="Disordered" evidence="4">
    <location>
        <begin position="832"/>
        <end position="889"/>
    </location>
</feature>
<dbReference type="Gene3D" id="3.30.30.30">
    <property type="match status" value="1"/>
</dbReference>
<dbReference type="GO" id="GO:0005524">
    <property type="term" value="F:ATP binding"/>
    <property type="evidence" value="ECO:0007669"/>
    <property type="project" value="UniProtKB-KW"/>
</dbReference>
<protein>
    <recommendedName>
        <fullName evidence="8">Hypoxia up-regulated 1</fullName>
    </recommendedName>
</protein>
<dbReference type="GO" id="GO:0034663">
    <property type="term" value="C:endoplasmic reticulum chaperone complex"/>
    <property type="evidence" value="ECO:0007669"/>
    <property type="project" value="TreeGrafter"/>
</dbReference>
<evidence type="ECO:0008006" key="8">
    <source>
        <dbReference type="Google" id="ProtNLM"/>
    </source>
</evidence>
<dbReference type="GO" id="GO:0140662">
    <property type="term" value="F:ATP-dependent protein folding chaperone"/>
    <property type="evidence" value="ECO:0007669"/>
    <property type="project" value="InterPro"/>
</dbReference>
<organism evidence="6 7">
    <name type="scientific">Blastomyces percursus</name>
    <dbReference type="NCBI Taxonomy" id="1658174"/>
    <lineage>
        <taxon>Eukaryota</taxon>
        <taxon>Fungi</taxon>
        <taxon>Dikarya</taxon>
        <taxon>Ascomycota</taxon>
        <taxon>Pezizomycotina</taxon>
        <taxon>Eurotiomycetes</taxon>
        <taxon>Eurotiomycetidae</taxon>
        <taxon>Onygenales</taxon>
        <taxon>Ajellomycetaceae</taxon>
        <taxon>Blastomyces</taxon>
    </lineage>
</organism>
<feature type="compositionally biased region" description="Gly residues" evidence="4">
    <location>
        <begin position="955"/>
        <end position="964"/>
    </location>
</feature>
<dbReference type="Pfam" id="PF00012">
    <property type="entry name" value="HSP70"/>
    <property type="match status" value="1"/>
</dbReference>
<reference evidence="6 7" key="1">
    <citation type="submission" date="2015-08" db="EMBL/GenBank/DDBJ databases">
        <title>Emmonsia species relationships and genome sequence.</title>
        <authorList>
            <person name="Cuomo C.A."/>
            <person name="Schwartz I.S."/>
            <person name="Kenyon C."/>
            <person name="De Hoog G.S."/>
            <person name="Govender N.P."/>
            <person name="Botha A."/>
            <person name="Moreno L."/>
            <person name="De Vries M."/>
            <person name="Munoz J.F."/>
            <person name="Stielow J.B."/>
        </authorList>
    </citation>
    <scope>NUCLEOTIDE SEQUENCE [LARGE SCALE GENOMIC DNA]</scope>
    <source>
        <strain evidence="6 7">EI222</strain>
    </source>
</reference>
<evidence type="ECO:0000313" key="7">
    <source>
        <dbReference type="Proteomes" id="UP000242791"/>
    </source>
</evidence>
<dbReference type="InterPro" id="IPR043129">
    <property type="entry name" value="ATPase_NBD"/>
</dbReference>
<dbReference type="PANTHER" id="PTHR45639:SF3">
    <property type="entry name" value="HYPOXIA UP-REGULATED PROTEIN 1"/>
    <property type="match status" value="1"/>
</dbReference>
<dbReference type="Gene3D" id="1.20.1270.10">
    <property type="match status" value="1"/>
</dbReference>
<feature type="signal peptide" evidence="5">
    <location>
        <begin position="1"/>
        <end position="38"/>
    </location>
</feature>
<dbReference type="EMBL" id="LGTZ01000358">
    <property type="protein sequence ID" value="OJD25544.1"/>
    <property type="molecule type" value="Genomic_DNA"/>
</dbReference>
<dbReference type="InterPro" id="IPR029048">
    <property type="entry name" value="HSP70_C_sf"/>
</dbReference>
<evidence type="ECO:0000256" key="3">
    <source>
        <dbReference type="ARBA" id="ARBA00023186"/>
    </source>
</evidence>
<proteinExistence type="predicted"/>
<dbReference type="SUPFAM" id="SSF53067">
    <property type="entry name" value="Actin-like ATPase domain"/>
    <property type="match status" value="2"/>
</dbReference>
<dbReference type="Proteomes" id="UP000242791">
    <property type="component" value="Unassembled WGS sequence"/>
</dbReference>
<keyword evidence="3" id="KW-0143">Chaperone</keyword>
<dbReference type="VEuPathDB" id="FungiDB:ACJ73_03081"/>
<feature type="region of interest" description="Disordered" evidence="4">
    <location>
        <begin position="618"/>
        <end position="673"/>
    </location>
</feature>
<feature type="compositionally biased region" description="Low complexity" evidence="4">
    <location>
        <begin position="836"/>
        <end position="858"/>
    </location>
</feature>
<accession>A0A1J9QAR3</accession>
<dbReference type="PANTHER" id="PTHR45639">
    <property type="entry name" value="HSC70CB, ISOFORM G-RELATED"/>
    <property type="match status" value="1"/>
</dbReference>
<feature type="chain" id="PRO_5012588756" description="Hypoxia up-regulated 1" evidence="5">
    <location>
        <begin position="39"/>
        <end position="1008"/>
    </location>
</feature>
<evidence type="ECO:0000313" key="6">
    <source>
        <dbReference type="EMBL" id="OJD25544.1"/>
    </source>
</evidence>
<keyword evidence="1" id="KW-0547">Nucleotide-binding</keyword>
<dbReference type="Gene3D" id="3.90.640.10">
    <property type="entry name" value="Actin, Chain A, domain 4"/>
    <property type="match status" value="1"/>
</dbReference>
<keyword evidence="2" id="KW-0067">ATP-binding</keyword>
<evidence type="ECO:0000256" key="2">
    <source>
        <dbReference type="ARBA" id="ARBA00022840"/>
    </source>
</evidence>
<evidence type="ECO:0000256" key="1">
    <source>
        <dbReference type="ARBA" id="ARBA00022741"/>
    </source>
</evidence>
<dbReference type="OrthoDB" id="10262720at2759"/>
<keyword evidence="5" id="KW-0732">Signal</keyword>
<comment type="caution">
    <text evidence="6">The sequence shown here is derived from an EMBL/GenBank/DDBJ whole genome shotgun (WGS) entry which is preliminary data.</text>
</comment>
<dbReference type="AlphaFoldDB" id="A0A1J9QAR3"/>
<dbReference type="STRING" id="1658174.A0A1J9QAR3"/>
<keyword evidence="7" id="KW-1185">Reference proteome</keyword>
<feature type="compositionally biased region" description="Low complexity" evidence="4">
    <location>
        <begin position="870"/>
        <end position="886"/>
    </location>
</feature>
<dbReference type="PRINTS" id="PR00301">
    <property type="entry name" value="HEATSHOCK70"/>
</dbReference>
<evidence type="ECO:0000256" key="4">
    <source>
        <dbReference type="SAM" id="MobiDB-lite"/>
    </source>
</evidence>
<dbReference type="FunFam" id="3.90.640.10:FF:000039">
    <property type="entry name" value="Hsp70 family chaperone Lhs1/Orp150"/>
    <property type="match status" value="1"/>
</dbReference>
<feature type="compositionally biased region" description="Basic and acidic residues" evidence="4">
    <location>
        <begin position="970"/>
        <end position="1008"/>
    </location>
</feature>
<dbReference type="GO" id="GO:0030968">
    <property type="term" value="P:endoplasmic reticulum unfolded protein response"/>
    <property type="evidence" value="ECO:0007669"/>
    <property type="project" value="TreeGrafter"/>
</dbReference>
<evidence type="ECO:0000256" key="5">
    <source>
        <dbReference type="SAM" id="SignalP"/>
    </source>
</evidence>